<proteinExistence type="inferred from homology"/>
<dbReference type="AlphaFoldDB" id="A0A1B6E3T7"/>
<dbReference type="PANTHER" id="PTHR12455">
    <property type="entry name" value="NUCLEOLAR COMPLEX PROTEIN 4"/>
    <property type="match status" value="1"/>
</dbReference>
<dbReference type="InterPro" id="IPR027193">
    <property type="entry name" value="Noc4"/>
</dbReference>
<dbReference type="Pfam" id="PF03914">
    <property type="entry name" value="CBF"/>
    <property type="match status" value="1"/>
</dbReference>
<feature type="domain" description="CCAAT-binding factor" evidence="2">
    <location>
        <begin position="280"/>
        <end position="425"/>
    </location>
</feature>
<sequence>MSLTPKQLREKCNEFHKDRKFSNNLVDILAHFENINAISPACIIAVENIFTKILKEKQMSTTHLEKDGNIETPEYKYRIWLQECYNESWEKLQNTLMNGQFTVKLQAMVTLFKFIAAEGTNPYKSSKQHPFPILKLSKILEIVCLDDKDFNKFVDRIKEYLEFKDVQYFIWRAVEPLVSTVNKPDDILIRNFLKILEFLPKGKKQSESFLCNIKSGLPNEQKKNITISNIWANISKWRHPTATHRLLLLALIEHIMPCMSKPIFLTDYLMDSMDVGGAVSVLALQGILSLITKHNIAYPDIYGKLYTLFTPEIFSMKYKARLFYLADIFLTSTHLPESLVAAFAKRLARLSLSAPPQDILIIIPFIGNLILRHKGLQRLINHPNGGDVDEDPYMMEESDPYASRALESSLWEIQTLQNHVLFRVCAAARFINNPLPSVEWNLSNVLENNSDKMFLSELKKKQKIVPVTFEKPTSLSLPKTEDFNKCWFLTM</sequence>
<name>A0A1B6E3T7_9HEMI</name>
<dbReference type="EMBL" id="GEDC01004741">
    <property type="protein sequence ID" value="JAS32557.1"/>
    <property type="molecule type" value="Transcribed_RNA"/>
</dbReference>
<organism evidence="3">
    <name type="scientific">Clastoptera arizonana</name>
    <name type="common">Arizona spittle bug</name>
    <dbReference type="NCBI Taxonomy" id="38151"/>
    <lineage>
        <taxon>Eukaryota</taxon>
        <taxon>Metazoa</taxon>
        <taxon>Ecdysozoa</taxon>
        <taxon>Arthropoda</taxon>
        <taxon>Hexapoda</taxon>
        <taxon>Insecta</taxon>
        <taxon>Pterygota</taxon>
        <taxon>Neoptera</taxon>
        <taxon>Paraneoptera</taxon>
        <taxon>Hemiptera</taxon>
        <taxon>Auchenorrhyncha</taxon>
        <taxon>Cercopoidea</taxon>
        <taxon>Clastopteridae</taxon>
        <taxon>Clastoptera</taxon>
    </lineage>
</organism>
<protein>
    <recommendedName>
        <fullName evidence="2">CCAAT-binding factor domain-containing protein</fullName>
    </recommendedName>
</protein>
<accession>A0A1B6E3T7</accession>
<dbReference type="GO" id="GO:0042254">
    <property type="term" value="P:ribosome biogenesis"/>
    <property type="evidence" value="ECO:0007669"/>
    <property type="project" value="InterPro"/>
</dbReference>
<evidence type="ECO:0000313" key="3">
    <source>
        <dbReference type="EMBL" id="JAS32557.1"/>
    </source>
</evidence>
<dbReference type="GO" id="GO:0030692">
    <property type="term" value="C:Noc4p-Nop14p complex"/>
    <property type="evidence" value="ECO:0007669"/>
    <property type="project" value="TreeGrafter"/>
</dbReference>
<gene>
    <name evidence="3" type="ORF">g.36757</name>
</gene>
<dbReference type="GO" id="GO:0032040">
    <property type="term" value="C:small-subunit processome"/>
    <property type="evidence" value="ECO:0007669"/>
    <property type="project" value="TreeGrafter"/>
</dbReference>
<reference evidence="3" key="1">
    <citation type="submission" date="2015-12" db="EMBL/GenBank/DDBJ databases">
        <title>De novo transcriptome assembly of four potential Pierce s Disease insect vectors from Arizona vineyards.</title>
        <authorList>
            <person name="Tassone E.E."/>
        </authorList>
    </citation>
    <scope>NUCLEOTIDE SEQUENCE</scope>
</reference>
<dbReference type="InterPro" id="IPR005612">
    <property type="entry name" value="CCAAT-binding_factor"/>
</dbReference>
<dbReference type="PANTHER" id="PTHR12455:SF0">
    <property type="entry name" value="NUCLEOLAR COMPLEX PROTEIN 4 HOMOLOG"/>
    <property type="match status" value="1"/>
</dbReference>
<evidence type="ECO:0000259" key="2">
    <source>
        <dbReference type="Pfam" id="PF03914"/>
    </source>
</evidence>
<evidence type="ECO:0000256" key="1">
    <source>
        <dbReference type="ARBA" id="ARBA00007797"/>
    </source>
</evidence>
<comment type="similarity">
    <text evidence="1">Belongs to the CBF/MAK21 family.</text>
</comment>